<evidence type="ECO:0000313" key="9">
    <source>
        <dbReference type="EMBL" id="BAT70265.1"/>
    </source>
</evidence>
<dbReference type="EC" id="2.7.7.6" evidence="7"/>
<dbReference type="InterPro" id="IPR042102">
    <property type="entry name" value="RNA_pol_Rpb1_3_sf"/>
</dbReference>
<name>A0A0S3QPK5_9STRA</name>
<dbReference type="InterPro" id="IPR007066">
    <property type="entry name" value="RNA_pol_Rpb1_3"/>
</dbReference>
<dbReference type="PANTHER" id="PTHR19376">
    <property type="entry name" value="DNA-DIRECTED RNA POLYMERASE"/>
    <property type="match status" value="1"/>
</dbReference>
<organism evidence="9">
    <name type="scientific">Nitzschia sp. IriIs04</name>
    <dbReference type="NCBI Taxonomy" id="1444690"/>
    <lineage>
        <taxon>Eukaryota</taxon>
        <taxon>Sar</taxon>
        <taxon>Stramenopiles</taxon>
        <taxon>Ochrophyta</taxon>
        <taxon>Bacillariophyta</taxon>
        <taxon>Bacillariophyceae</taxon>
        <taxon>Bacillariophycidae</taxon>
        <taxon>Bacillariales</taxon>
        <taxon>Bacillariaceae</taxon>
        <taxon>Nitzschia</taxon>
    </lineage>
</organism>
<dbReference type="GO" id="GO:0003899">
    <property type="term" value="F:DNA-directed RNA polymerase activity"/>
    <property type="evidence" value="ECO:0007669"/>
    <property type="project" value="UniProtKB-EC"/>
</dbReference>
<dbReference type="InterPro" id="IPR006592">
    <property type="entry name" value="RNA_pol_N"/>
</dbReference>
<evidence type="ECO:0000256" key="1">
    <source>
        <dbReference type="ARBA" id="ARBA00004026"/>
    </source>
</evidence>
<dbReference type="EMBL" id="LC028895">
    <property type="protein sequence ID" value="BAT70265.1"/>
    <property type="molecule type" value="Genomic_DNA"/>
</dbReference>
<comment type="catalytic activity">
    <reaction evidence="6 7">
        <text>RNA(n) + a ribonucleoside 5'-triphosphate = RNA(n+1) + diphosphate</text>
        <dbReference type="Rhea" id="RHEA:21248"/>
        <dbReference type="Rhea" id="RHEA-COMP:14527"/>
        <dbReference type="Rhea" id="RHEA-COMP:17342"/>
        <dbReference type="ChEBI" id="CHEBI:33019"/>
        <dbReference type="ChEBI" id="CHEBI:61557"/>
        <dbReference type="ChEBI" id="CHEBI:140395"/>
        <dbReference type="EC" id="2.7.7.6"/>
    </reaction>
</comment>
<dbReference type="InterPro" id="IPR007080">
    <property type="entry name" value="RNA_pol_Rpb1_1"/>
</dbReference>
<reference evidence="9" key="1">
    <citation type="submission" date="2015-02" db="EMBL/GenBank/DDBJ databases">
        <title>A plastid genome of a nonphotosynthetic diatom.</title>
        <authorList>
            <person name="Kamikawa R."/>
            <person name="Inagaki Y."/>
        </authorList>
    </citation>
    <scope>NUCLEOTIDE SEQUENCE</scope>
    <source>
        <strain evidence="9">IriIs04</strain>
    </source>
</reference>
<keyword evidence="5 7" id="KW-0804">Transcription</keyword>
<dbReference type="Pfam" id="PF00623">
    <property type="entry name" value="RNA_pol_Rpb1_2"/>
    <property type="match status" value="1"/>
</dbReference>
<dbReference type="InterPro" id="IPR000722">
    <property type="entry name" value="RNA_pol_asu"/>
</dbReference>
<evidence type="ECO:0000259" key="8">
    <source>
        <dbReference type="SMART" id="SM00663"/>
    </source>
</evidence>
<evidence type="ECO:0000256" key="3">
    <source>
        <dbReference type="ARBA" id="ARBA00022679"/>
    </source>
</evidence>
<dbReference type="Gene3D" id="1.10.274.100">
    <property type="entry name" value="RNA polymerase Rpb1, domain 3"/>
    <property type="match status" value="1"/>
</dbReference>
<evidence type="ECO:0000256" key="2">
    <source>
        <dbReference type="ARBA" id="ARBA00022478"/>
    </source>
</evidence>
<dbReference type="GO" id="GO:0000428">
    <property type="term" value="C:DNA-directed RNA polymerase complex"/>
    <property type="evidence" value="ECO:0007669"/>
    <property type="project" value="UniProtKB-KW"/>
</dbReference>
<dbReference type="Gene3D" id="2.40.40.20">
    <property type="match status" value="1"/>
</dbReference>
<dbReference type="InterPro" id="IPR044893">
    <property type="entry name" value="RNA_pol_Rpb1_clamp_domain"/>
</dbReference>
<dbReference type="InterPro" id="IPR045867">
    <property type="entry name" value="DNA-dir_RpoC_beta_prime"/>
</dbReference>
<evidence type="ECO:0000256" key="7">
    <source>
        <dbReference type="RuleBase" id="RU004279"/>
    </source>
</evidence>
<sequence>MKNFTSIRIKLASPLKILKWSYRKNGNNKYVGLLKTSLGLDKDTLLPCRNGIFCDQIFGPISNYECVCGKYKSLNYKNISCDVCGVEINDSKLRSHRMGCIKLLYPVAHFWYLKSFPNIINLLLEINEVSKIMRKPKNFKNPNILKEKDISYSLIYNFYDSKIKSINISAIIYGILDNDFMDFSLQWELKQYRFYRNRGFDFFMNQPDFLPIKKDIPNFLLNSIPYFLTGSSLLYKELKILDLNSELYKTKGFLFLYNTLLYRNKNLKSIKNIELKRLKKLQRLAIQRIRILENLIGSGSDPSWMILTLLPVIPPTLRALVQLEGGKFITSELNQLYQTIISRNIRLYYLIKLNSPWGMIKQSKRLLQEAVDSLIDNKKSNQTFLNSNNQPLKSLSDIIKGKYGRLRQDLLGKRVNFSGRSVIVVEPKLKLIECGLPYNLAIELFKFFIVTELNNNRKHLKNSGLPIFYQENIFKFKKALIIPILNNLFKNYPIFINRAPTLHRLGVQAFKPILISGKAIKIHPLVCTAFNADFDGDQMAIHIPISLESKIECYTLMLSSKNLLSPSNKNSIITPSQDMILGFSYLTLDNIRNLDGANHYFINFEDALLAYYQNQLELHSSIWIKINYKLIKNLKIIKIIKLQNNTFIEHYINFQIHKSKNGNILAQYLKTTIGRILLNYTIDQSLLSL</sequence>
<accession>A0A0S3QPK5</accession>
<dbReference type="RefSeq" id="YP_009193340.1">
    <property type="nucleotide sequence ID" value="NC_028737.1"/>
</dbReference>
<protein>
    <recommendedName>
        <fullName evidence="7">DNA-directed RNA polymerase subunit</fullName>
        <ecNumber evidence="7">2.7.7.6</ecNumber>
    </recommendedName>
</protein>
<comment type="function">
    <text evidence="1 7">DNA-dependent RNA polymerase catalyzes the transcription of DNA into RNA using the four ribonucleoside triphosphates as substrates.</text>
</comment>
<dbReference type="Pfam" id="PF04983">
    <property type="entry name" value="RNA_pol_Rpb1_3"/>
    <property type="match status" value="1"/>
</dbReference>
<geneLocation type="plastid" evidence="9"/>
<proteinExistence type="inferred from homology"/>
<evidence type="ECO:0000256" key="5">
    <source>
        <dbReference type="ARBA" id="ARBA00023163"/>
    </source>
</evidence>
<keyword evidence="3 7" id="KW-0808">Transferase</keyword>
<dbReference type="SMART" id="SM00663">
    <property type="entry name" value="RPOLA_N"/>
    <property type="match status" value="1"/>
</dbReference>
<dbReference type="Gene3D" id="4.10.860.120">
    <property type="entry name" value="RNA polymerase II, clamp domain"/>
    <property type="match status" value="1"/>
</dbReference>
<keyword evidence="2 7" id="KW-0240">DNA-directed RNA polymerase</keyword>
<evidence type="ECO:0000256" key="4">
    <source>
        <dbReference type="ARBA" id="ARBA00022695"/>
    </source>
</evidence>
<feature type="domain" description="RNA polymerase N-terminal" evidence="8">
    <location>
        <begin position="303"/>
        <end position="587"/>
    </location>
</feature>
<dbReference type="AlphaFoldDB" id="A0A0S3QPK5"/>
<evidence type="ECO:0000256" key="6">
    <source>
        <dbReference type="ARBA" id="ARBA00048552"/>
    </source>
</evidence>
<dbReference type="GeneID" id="26522680"/>
<dbReference type="GO" id="GO:0003677">
    <property type="term" value="F:DNA binding"/>
    <property type="evidence" value="ECO:0007669"/>
    <property type="project" value="InterPro"/>
</dbReference>
<dbReference type="GO" id="GO:0006351">
    <property type="term" value="P:DNA-templated transcription"/>
    <property type="evidence" value="ECO:0007669"/>
    <property type="project" value="InterPro"/>
</dbReference>
<keyword evidence="4 7" id="KW-0548">Nucleotidyltransferase</keyword>
<comment type="similarity">
    <text evidence="7">Belongs to the RNA polymerase beta' chain family.</text>
</comment>
<keyword evidence="9" id="KW-0934">Plastid</keyword>
<gene>
    <name evidence="9" type="primary">rpoC1</name>
</gene>
<dbReference type="Pfam" id="PF04997">
    <property type="entry name" value="RNA_pol_Rpb1_1"/>
    <property type="match status" value="1"/>
</dbReference>
<dbReference type="SUPFAM" id="SSF64484">
    <property type="entry name" value="beta and beta-prime subunits of DNA dependent RNA-polymerase"/>
    <property type="match status" value="1"/>
</dbReference>
<dbReference type="PANTHER" id="PTHR19376:SF54">
    <property type="entry name" value="DNA-DIRECTED RNA POLYMERASE SUBUNIT BETA"/>
    <property type="match status" value="1"/>
</dbReference>